<dbReference type="PROSITE" id="PS50005">
    <property type="entry name" value="TPR"/>
    <property type="match status" value="2"/>
</dbReference>
<accession>A0A9E6MGX7</accession>
<name>A0A9E6MGX7_9RICK</name>
<keyword evidence="2 3" id="KW-0802">TPR repeat</keyword>
<dbReference type="SUPFAM" id="SSF48452">
    <property type="entry name" value="TPR-like"/>
    <property type="match status" value="2"/>
</dbReference>
<dbReference type="RefSeq" id="WP_202069818.1">
    <property type="nucleotide sequence ID" value="NZ_CP060138.2"/>
</dbReference>
<dbReference type="Pfam" id="PF00515">
    <property type="entry name" value="TPR_1"/>
    <property type="match status" value="1"/>
</dbReference>
<evidence type="ECO:0000256" key="1">
    <source>
        <dbReference type="ARBA" id="ARBA00022737"/>
    </source>
</evidence>
<dbReference type="InterPro" id="IPR051685">
    <property type="entry name" value="Ycf3/AcsC/BcsC/TPR_MFPF"/>
</dbReference>
<dbReference type="EMBL" id="CP060138">
    <property type="protein sequence ID" value="QQV74840.1"/>
    <property type="molecule type" value="Genomic_DNA"/>
</dbReference>
<dbReference type="InterPro" id="IPR019734">
    <property type="entry name" value="TPR_rpt"/>
</dbReference>
<keyword evidence="5" id="KW-1185">Reference proteome</keyword>
<evidence type="ECO:0000256" key="2">
    <source>
        <dbReference type="ARBA" id="ARBA00022803"/>
    </source>
</evidence>
<feature type="repeat" description="TPR" evidence="3">
    <location>
        <begin position="122"/>
        <end position="155"/>
    </location>
</feature>
<evidence type="ECO:0008006" key="6">
    <source>
        <dbReference type="Google" id="ProtNLM"/>
    </source>
</evidence>
<feature type="repeat" description="TPR" evidence="3">
    <location>
        <begin position="43"/>
        <end position="76"/>
    </location>
</feature>
<evidence type="ECO:0000313" key="4">
    <source>
        <dbReference type="EMBL" id="QQV74840.1"/>
    </source>
</evidence>
<sequence length="347" mass="40342">MQVDKESNNSEYWYLLGKSQIYMEPEKALESFNKAIKLKRDDALFYFNKGIALGLLNENEEAIKAYNKAIKLNPDNPDYIYIKGATLLIIINKLIEKQQFEKADKILRDKIFNKINDNYTKETLFTLAGICLFHRKKYQKALIKLNQALTLNPESSSAINFKLRCLKELGFANNQLPRNINNIEMLLDKALSLLNEKKIEESERFFRRIQRLGIKNKELQICYLFIRAIHLSDQNKYYEALASINEALEFKIEYEKLNLYRHKAVLLNLIGKYKEAMDCCNYVLKHGAGQISERNRGIILAAKAFSYASLGDIEEAKELVKILPPELNPSYNKEEIEEKGKLLYFPS</sequence>
<dbReference type="PANTHER" id="PTHR44943:SF4">
    <property type="entry name" value="TPR REPEAT-CONTAINING PROTEIN MJ0798"/>
    <property type="match status" value="1"/>
</dbReference>
<organism evidence="4 5">
    <name type="scientific">Rickettsia tillamookensis</name>
    <dbReference type="NCBI Taxonomy" id="2761623"/>
    <lineage>
        <taxon>Bacteria</taxon>
        <taxon>Pseudomonadati</taxon>
        <taxon>Pseudomonadota</taxon>
        <taxon>Alphaproteobacteria</taxon>
        <taxon>Rickettsiales</taxon>
        <taxon>Rickettsiaceae</taxon>
        <taxon>Rickettsieae</taxon>
        <taxon>Rickettsia</taxon>
        <taxon>spotted fever group</taxon>
    </lineage>
</organism>
<proteinExistence type="predicted"/>
<protein>
    <recommendedName>
        <fullName evidence="6">Tetratricopeptide repeat family protein</fullName>
    </recommendedName>
</protein>
<reference evidence="4 5" key="1">
    <citation type="journal article" date="2021" name="Int. J. Syst. Evol. Microbiol.">
        <title>Characterization of a novel transitional group Rickettsia species (Rickettsia tillamookensis sp. nov.) from the western black-legged tick, Ixodes pacificus.</title>
        <authorList>
            <person name="Gauthier D.T."/>
            <person name="Karpathy S.E."/>
            <person name="Grizzard S.L."/>
            <person name="Batra D."/>
            <person name="Rowe L.A."/>
            <person name="Paddock C.D."/>
        </authorList>
    </citation>
    <scope>NUCLEOTIDE SEQUENCE [LARGE SCALE GENOMIC DNA]</scope>
    <source>
        <strain evidence="4 5">Tillamook 23</strain>
    </source>
</reference>
<evidence type="ECO:0000313" key="5">
    <source>
        <dbReference type="Proteomes" id="UP000595296"/>
    </source>
</evidence>
<dbReference type="Gene3D" id="1.25.40.10">
    <property type="entry name" value="Tetratricopeptide repeat domain"/>
    <property type="match status" value="3"/>
</dbReference>
<dbReference type="InterPro" id="IPR011990">
    <property type="entry name" value="TPR-like_helical_dom_sf"/>
</dbReference>
<gene>
    <name evidence="4" type="ORF">H6P87_00382</name>
</gene>
<dbReference type="PANTHER" id="PTHR44943">
    <property type="entry name" value="CELLULOSE SYNTHASE OPERON PROTEIN C"/>
    <property type="match status" value="1"/>
</dbReference>
<dbReference type="Proteomes" id="UP000595296">
    <property type="component" value="Chromosome"/>
</dbReference>
<evidence type="ECO:0000256" key="3">
    <source>
        <dbReference type="PROSITE-ProRule" id="PRU00339"/>
    </source>
</evidence>
<dbReference type="PROSITE" id="PS50293">
    <property type="entry name" value="TPR_REGION"/>
    <property type="match status" value="1"/>
</dbReference>
<dbReference type="SMART" id="SM00028">
    <property type="entry name" value="TPR"/>
    <property type="match status" value="6"/>
</dbReference>
<keyword evidence="1" id="KW-0677">Repeat</keyword>